<reference evidence="2" key="1">
    <citation type="submission" date="2020-09" db="EMBL/GenBank/DDBJ databases">
        <authorList>
            <person name="Dai Z."/>
            <person name="Yang S."/>
            <person name="Zhang W."/>
        </authorList>
    </citation>
    <scope>NUCLEOTIDE SEQUENCE</scope>
    <source>
        <strain evidence="2">Cra70par04</strain>
    </source>
</reference>
<evidence type="ECO:0000313" key="2">
    <source>
        <dbReference type="EMBL" id="QTE03784.1"/>
    </source>
</evidence>
<name>A0A8A4XDF5_9VIRU</name>
<reference evidence="2" key="2">
    <citation type="journal article" date="2022" name="Gigascience">
        <title>Parvovirus dark matter in the cloaca of wild birds.</title>
        <authorList>
            <person name="Dai Z."/>
            <person name="Wang H."/>
            <person name="Wu H."/>
            <person name="Zhang Q."/>
            <person name="Ji L."/>
            <person name="Wang X."/>
            <person name="Shen Q."/>
            <person name="Yang S."/>
            <person name="Ma X."/>
            <person name="Shan T."/>
            <person name="Zhang W."/>
        </authorList>
    </citation>
    <scope>NUCLEOTIDE SEQUENCE</scope>
    <source>
        <strain evidence="2">Cra70par04</strain>
    </source>
</reference>
<organism evidence="2">
    <name type="scientific">Grus japonensis parvo-like hybrid virus</name>
    <dbReference type="NCBI Taxonomy" id="2794511"/>
    <lineage>
        <taxon>Viruses</taxon>
        <taxon>Monodnaviria</taxon>
        <taxon>Shotokuvirae</taxon>
        <taxon>Cressdnaviricota</taxon>
        <taxon>Arfiviricetes</taxon>
        <taxon>Lineavirales</taxon>
        <taxon>Oomyviridae</taxon>
        <taxon>Nicoomyvirus</taxon>
        <taxon>Nicoomyvirus peneszensis</taxon>
    </lineage>
</organism>
<proteinExistence type="predicted"/>
<protein>
    <submittedName>
        <fullName evidence="2">Uncharacterized protein</fullName>
    </submittedName>
</protein>
<evidence type="ECO:0000256" key="1">
    <source>
        <dbReference type="SAM" id="MobiDB-lite"/>
    </source>
</evidence>
<dbReference type="EMBL" id="MW046412">
    <property type="protein sequence ID" value="QTE03784.1"/>
    <property type="molecule type" value="Genomic_DNA"/>
</dbReference>
<sequence length="181" mass="21268">MAITRSMTKKKTDAAARSKKINAIGNNTTFKAMAVGNIMGNWYKDQYDSLDSFYQRELQHRDVANHILRDRIEALEFNNQQMRRTISLNNTTITMGNSRIVSLEREVGFLDNFVQEVYTQHPDIAWEYRNRLQYDTVIPRDPEATEEESVGIPEEYAHLFEDSEEEAERQLQERMEDDGYF</sequence>
<feature type="region of interest" description="Disordered" evidence="1">
    <location>
        <begin position="160"/>
        <end position="181"/>
    </location>
</feature>
<accession>A0A8A4XDF5</accession>